<evidence type="ECO:0000259" key="11">
    <source>
        <dbReference type="PROSITE" id="PS50192"/>
    </source>
</evidence>
<dbReference type="Gene3D" id="1.20.58.70">
    <property type="match status" value="1"/>
</dbReference>
<dbReference type="EMBL" id="LHPF02000058">
    <property type="protein sequence ID" value="PSC67455.1"/>
    <property type="molecule type" value="Genomic_DNA"/>
</dbReference>
<feature type="compositionally biased region" description="Low complexity" evidence="9">
    <location>
        <begin position="455"/>
        <end position="469"/>
    </location>
</feature>
<evidence type="ECO:0000256" key="5">
    <source>
        <dbReference type="ARBA" id="ARBA00022927"/>
    </source>
</evidence>
<dbReference type="GO" id="GO:0006906">
    <property type="term" value="P:vesicle fusion"/>
    <property type="evidence" value="ECO:0007669"/>
    <property type="project" value="TreeGrafter"/>
</dbReference>
<feature type="transmembrane region" description="Helical" evidence="10">
    <location>
        <begin position="302"/>
        <end position="323"/>
    </location>
</feature>
<dbReference type="Proteomes" id="UP000239649">
    <property type="component" value="Unassembled WGS sequence"/>
</dbReference>
<feature type="domain" description="T-SNARE coiled-coil homology" evidence="11">
    <location>
        <begin position="226"/>
        <end position="288"/>
    </location>
</feature>
<feature type="region of interest" description="Disordered" evidence="9">
    <location>
        <begin position="797"/>
        <end position="868"/>
    </location>
</feature>
<dbReference type="InterPro" id="IPR006012">
    <property type="entry name" value="Syntaxin/epimorphin_CS"/>
</dbReference>
<feature type="region of interest" description="Disordered" evidence="9">
    <location>
        <begin position="672"/>
        <end position="705"/>
    </location>
</feature>
<evidence type="ECO:0000256" key="3">
    <source>
        <dbReference type="ARBA" id="ARBA00022448"/>
    </source>
</evidence>
<evidence type="ECO:0000256" key="8">
    <source>
        <dbReference type="ARBA" id="ARBA00023136"/>
    </source>
</evidence>
<dbReference type="GO" id="GO:0005484">
    <property type="term" value="F:SNAP receptor activity"/>
    <property type="evidence" value="ECO:0007669"/>
    <property type="project" value="InterPro"/>
</dbReference>
<feature type="transmembrane region" description="Helical" evidence="10">
    <location>
        <begin position="365"/>
        <end position="383"/>
    </location>
</feature>
<feature type="region of interest" description="Disordered" evidence="9">
    <location>
        <begin position="17"/>
        <end position="55"/>
    </location>
</feature>
<comment type="caution">
    <text evidence="12">The sequence shown here is derived from an EMBL/GenBank/DDBJ whole genome shotgun (WGS) entry which is preliminary data.</text>
</comment>
<keyword evidence="3" id="KW-0813">Transport</keyword>
<feature type="region of interest" description="Disordered" evidence="9">
    <location>
        <begin position="159"/>
        <end position="191"/>
    </location>
</feature>
<keyword evidence="13" id="KW-1185">Reference proteome</keyword>
<dbReference type="InterPro" id="IPR010989">
    <property type="entry name" value="SNARE"/>
</dbReference>
<feature type="compositionally biased region" description="Low complexity" evidence="9">
    <location>
        <begin position="489"/>
        <end position="513"/>
    </location>
</feature>
<dbReference type="SMART" id="SM00397">
    <property type="entry name" value="t_SNARE"/>
    <property type="match status" value="1"/>
</dbReference>
<dbReference type="OrthoDB" id="421009at2759"/>
<dbReference type="SUPFAM" id="SSF47661">
    <property type="entry name" value="t-snare proteins"/>
    <property type="match status" value="1"/>
</dbReference>
<dbReference type="STRING" id="554055.A0A2P6V036"/>
<evidence type="ECO:0000256" key="4">
    <source>
        <dbReference type="ARBA" id="ARBA00022692"/>
    </source>
</evidence>
<gene>
    <name evidence="12" type="ORF">C2E20_8865</name>
</gene>
<feature type="compositionally biased region" description="Basic and acidic residues" evidence="9">
    <location>
        <begin position="807"/>
        <end position="818"/>
    </location>
</feature>
<feature type="region of interest" description="Disordered" evidence="9">
    <location>
        <begin position="483"/>
        <end position="513"/>
    </location>
</feature>
<protein>
    <submittedName>
        <fullName evidence="12">Qa-SYP3 Sed5p Syntaxin 5-type isoform B</fullName>
    </submittedName>
</protein>
<dbReference type="PROSITE" id="PS50192">
    <property type="entry name" value="T_SNARE"/>
    <property type="match status" value="1"/>
</dbReference>
<feature type="region of interest" description="Disordered" evidence="9">
    <location>
        <begin position="431"/>
        <end position="471"/>
    </location>
</feature>
<dbReference type="GO" id="GO:0006886">
    <property type="term" value="P:intracellular protein transport"/>
    <property type="evidence" value="ECO:0007669"/>
    <property type="project" value="InterPro"/>
</dbReference>
<name>A0A2P6V036_9CHLO</name>
<evidence type="ECO:0000256" key="10">
    <source>
        <dbReference type="SAM" id="Phobius"/>
    </source>
</evidence>
<feature type="compositionally biased region" description="Low complexity" evidence="9">
    <location>
        <begin position="33"/>
        <end position="44"/>
    </location>
</feature>
<keyword evidence="6 10" id="KW-1133">Transmembrane helix</keyword>
<dbReference type="GO" id="GO:0000149">
    <property type="term" value="F:SNARE binding"/>
    <property type="evidence" value="ECO:0007669"/>
    <property type="project" value="TreeGrafter"/>
</dbReference>
<dbReference type="GO" id="GO:0048278">
    <property type="term" value="P:vesicle docking"/>
    <property type="evidence" value="ECO:0007669"/>
    <property type="project" value="TreeGrafter"/>
</dbReference>
<feature type="compositionally biased region" description="Low complexity" evidence="9">
    <location>
        <begin position="837"/>
        <end position="853"/>
    </location>
</feature>
<evidence type="ECO:0000313" key="13">
    <source>
        <dbReference type="Proteomes" id="UP000239649"/>
    </source>
</evidence>
<evidence type="ECO:0000256" key="9">
    <source>
        <dbReference type="SAM" id="MobiDB-lite"/>
    </source>
</evidence>
<proteinExistence type="inferred from homology"/>
<dbReference type="AlphaFoldDB" id="A0A2P6V036"/>
<dbReference type="PANTHER" id="PTHR19957:SF3">
    <property type="entry name" value="SYNTAXIN-5"/>
    <property type="match status" value="1"/>
</dbReference>
<keyword evidence="4 10" id="KW-0812">Transmembrane</keyword>
<comment type="similarity">
    <text evidence="2">Belongs to the syntaxin family.</text>
</comment>
<dbReference type="Pfam" id="PF05739">
    <property type="entry name" value="SNARE"/>
    <property type="match status" value="1"/>
</dbReference>
<evidence type="ECO:0000256" key="7">
    <source>
        <dbReference type="ARBA" id="ARBA00023054"/>
    </source>
</evidence>
<dbReference type="PROSITE" id="PS00914">
    <property type="entry name" value="SYNTAXIN"/>
    <property type="match status" value="1"/>
</dbReference>
<reference evidence="12 13" key="1">
    <citation type="journal article" date="2018" name="Plant J.">
        <title>Genome sequences of Chlorella sorokiniana UTEX 1602 and Micractinium conductrix SAG 241.80: implications to maltose excretion by a green alga.</title>
        <authorList>
            <person name="Arriola M.B."/>
            <person name="Velmurugan N."/>
            <person name="Zhang Y."/>
            <person name="Plunkett M.H."/>
            <person name="Hondzo H."/>
            <person name="Barney B.M."/>
        </authorList>
    </citation>
    <scope>NUCLEOTIDE SEQUENCE [LARGE SCALE GENOMIC DNA]</scope>
    <source>
        <strain evidence="12 13">SAG 241.80</strain>
    </source>
</reference>
<comment type="subcellular location">
    <subcellularLocation>
        <location evidence="1">Membrane</location>
        <topology evidence="1">Single-pass type IV membrane protein</topology>
    </subcellularLocation>
</comment>
<feature type="compositionally biased region" description="Basic and acidic residues" evidence="9">
    <location>
        <begin position="672"/>
        <end position="682"/>
    </location>
</feature>
<accession>A0A2P6V036</accession>
<dbReference type="CDD" id="cd15844">
    <property type="entry name" value="SNARE_syntaxin5"/>
    <property type="match status" value="1"/>
</dbReference>
<evidence type="ECO:0000256" key="6">
    <source>
        <dbReference type="ARBA" id="ARBA00022989"/>
    </source>
</evidence>
<dbReference type="InterPro" id="IPR000727">
    <property type="entry name" value="T_SNARE_dom"/>
</dbReference>
<dbReference type="InterPro" id="IPR045242">
    <property type="entry name" value="Syntaxin"/>
</dbReference>
<dbReference type="GO" id="GO:0000139">
    <property type="term" value="C:Golgi membrane"/>
    <property type="evidence" value="ECO:0007669"/>
    <property type="project" value="TreeGrafter"/>
</dbReference>
<feature type="compositionally biased region" description="Polar residues" evidence="9">
    <location>
        <begin position="19"/>
        <end position="30"/>
    </location>
</feature>
<organism evidence="12 13">
    <name type="scientific">Micractinium conductrix</name>
    <dbReference type="NCBI Taxonomy" id="554055"/>
    <lineage>
        <taxon>Eukaryota</taxon>
        <taxon>Viridiplantae</taxon>
        <taxon>Chlorophyta</taxon>
        <taxon>core chlorophytes</taxon>
        <taxon>Trebouxiophyceae</taxon>
        <taxon>Chlorellales</taxon>
        <taxon>Chlorellaceae</taxon>
        <taxon>Chlorella clade</taxon>
        <taxon>Micractinium</taxon>
    </lineage>
</organism>
<sequence length="868" mass="92149">MGSSVRDRTAEFQQIVARLQQQQGLPSTSGRDAAAPSSSASAASGPQSEFSRRAAQIGLGIHSTSQKLQKLAQLARRTGMFDDPAEEINELSTIVKQDIQALNQAISDMQTFSGGGPNKQSSDHSHTVVDSLRSRLKDATAEFKEVLTQRTDNLKAHQERKSMFSAAPEPSSRAPLFSQPGASFLPPNARNPLGVRGGLQSGGEECAPLLSGGQQQSQALVAAPQDQYLTSRAEALHQVESTIVELGSIFQQLAHMVHEQGEMAQRIDENVEDTLANVDAGQTQLLKYLNAISSNRFLAMKVFAVLLFFLIFFIVFIAAHGAVVGTAPGGDGGGGSGGGGGGGDAVQDKKRKQLKFQFELLGTLLVRYPALIGSIAVASGYFLHIDALGNMHWNAHDAMLGLQCALPIMAVDAALMLPDYSPGTTTKTIKLKAPRAAAERLRQQEAAAKGQDAGLPQQQLPSTQQSEQQAAPPLNAIITSVEDAPKAGSSSSSSTSSSPNEQQSDAAAAAPAAAVGTQAAAPVGAAAGSSGSSSTDEDLVEIEKTINVRADQPPMLSALYRVQLEKATDNVGRLLPYTLEVLLLLSWHLAEEMLWRAIVLTCAVGWTIDRLYEAGADETVNMLGLQLATPQAGALLAAVGCTAASLALLVQRSLFPIRIIAMAEEELNASEAKETAKEEARKKVAGLSGGLPQQRKGHTEKDRKRMRKVLEKVKDGMVRQRRWSTAIEGARDVMEWACYSTAFLLTGNLLAPFATAVSADLLFSGYQRVRRRQVDEAQRLSAEQIRELHKTALAIRDARLGVLQPPTEKKKKQEEKQQEQQNGGAAEQPAGTIAGTDAGSDPAAAESGSSEAPGAEKDVVGVGSSREP</sequence>
<dbReference type="GO" id="GO:0031201">
    <property type="term" value="C:SNARE complex"/>
    <property type="evidence" value="ECO:0007669"/>
    <property type="project" value="TreeGrafter"/>
</dbReference>
<dbReference type="PANTHER" id="PTHR19957">
    <property type="entry name" value="SYNTAXIN"/>
    <property type="match status" value="1"/>
</dbReference>
<dbReference type="GO" id="GO:0006888">
    <property type="term" value="P:endoplasmic reticulum to Golgi vesicle-mediated transport"/>
    <property type="evidence" value="ECO:0007669"/>
    <property type="project" value="TreeGrafter"/>
</dbReference>
<evidence type="ECO:0000313" key="12">
    <source>
        <dbReference type="EMBL" id="PSC67455.1"/>
    </source>
</evidence>
<dbReference type="InterPro" id="IPR021538">
    <property type="entry name" value="Syntaxin-5_N"/>
</dbReference>
<evidence type="ECO:0000256" key="1">
    <source>
        <dbReference type="ARBA" id="ARBA00004211"/>
    </source>
</evidence>
<keyword evidence="7" id="KW-0175">Coiled coil</keyword>
<keyword evidence="5" id="KW-0653">Protein transport</keyword>
<evidence type="ECO:0000256" key="2">
    <source>
        <dbReference type="ARBA" id="ARBA00009063"/>
    </source>
</evidence>
<dbReference type="Pfam" id="PF11416">
    <property type="entry name" value="Syntaxin-5_N"/>
    <property type="match status" value="1"/>
</dbReference>
<keyword evidence="8 10" id="KW-0472">Membrane</keyword>